<dbReference type="RefSeq" id="XP_009548040.1">
    <property type="nucleotide sequence ID" value="XM_009549745.1"/>
</dbReference>
<keyword evidence="1" id="KW-0862">Zinc</keyword>
<evidence type="ECO:0000259" key="2">
    <source>
        <dbReference type="PROSITE" id="PS50157"/>
    </source>
</evidence>
<dbReference type="KEGG" id="hir:HETIRDRAFT_321454"/>
<evidence type="ECO:0000313" key="4">
    <source>
        <dbReference type="Proteomes" id="UP000030671"/>
    </source>
</evidence>
<dbReference type="HOGENOM" id="CLU_1669595_0_0_1"/>
<accession>W4K0U8</accession>
<gene>
    <name evidence="3" type="ORF">HETIRDRAFT_321454</name>
</gene>
<reference evidence="3 4" key="1">
    <citation type="journal article" date="2012" name="New Phytol.">
        <title>Insight into trade-off between wood decay and parasitism from the genome of a fungal forest pathogen.</title>
        <authorList>
            <person name="Olson A."/>
            <person name="Aerts A."/>
            <person name="Asiegbu F."/>
            <person name="Belbahri L."/>
            <person name="Bouzid O."/>
            <person name="Broberg A."/>
            <person name="Canback B."/>
            <person name="Coutinho P.M."/>
            <person name="Cullen D."/>
            <person name="Dalman K."/>
            <person name="Deflorio G."/>
            <person name="van Diepen L.T."/>
            <person name="Dunand C."/>
            <person name="Duplessis S."/>
            <person name="Durling M."/>
            <person name="Gonthier P."/>
            <person name="Grimwood J."/>
            <person name="Fossdal C.G."/>
            <person name="Hansson D."/>
            <person name="Henrissat B."/>
            <person name="Hietala A."/>
            <person name="Himmelstrand K."/>
            <person name="Hoffmeister D."/>
            <person name="Hogberg N."/>
            <person name="James T.Y."/>
            <person name="Karlsson M."/>
            <person name="Kohler A."/>
            <person name="Kues U."/>
            <person name="Lee Y.H."/>
            <person name="Lin Y.C."/>
            <person name="Lind M."/>
            <person name="Lindquist E."/>
            <person name="Lombard V."/>
            <person name="Lucas S."/>
            <person name="Lunden K."/>
            <person name="Morin E."/>
            <person name="Murat C."/>
            <person name="Park J."/>
            <person name="Raffaello T."/>
            <person name="Rouze P."/>
            <person name="Salamov A."/>
            <person name="Schmutz J."/>
            <person name="Solheim H."/>
            <person name="Stahlberg J."/>
            <person name="Velez H."/>
            <person name="de Vries R.P."/>
            <person name="Wiebenga A."/>
            <person name="Woodward S."/>
            <person name="Yakovlev I."/>
            <person name="Garbelotto M."/>
            <person name="Martin F."/>
            <person name="Grigoriev I.V."/>
            <person name="Stenlid J."/>
        </authorList>
    </citation>
    <scope>NUCLEOTIDE SEQUENCE [LARGE SCALE GENOMIC DNA]</scope>
    <source>
        <strain evidence="3 4">TC 32-1</strain>
    </source>
</reference>
<dbReference type="EMBL" id="KI925460">
    <property type="protein sequence ID" value="ETW79453.1"/>
    <property type="molecule type" value="Genomic_DNA"/>
</dbReference>
<dbReference type="SMART" id="SM00355">
    <property type="entry name" value="ZnF_C2H2"/>
    <property type="match status" value="2"/>
</dbReference>
<keyword evidence="1" id="KW-0863">Zinc-finger</keyword>
<dbReference type="GeneID" id="20670754"/>
<proteinExistence type="predicted"/>
<dbReference type="GO" id="GO:0008270">
    <property type="term" value="F:zinc ion binding"/>
    <property type="evidence" value="ECO:0007669"/>
    <property type="project" value="UniProtKB-KW"/>
</dbReference>
<dbReference type="Gene3D" id="3.30.160.60">
    <property type="entry name" value="Classic Zinc Finger"/>
    <property type="match status" value="1"/>
</dbReference>
<evidence type="ECO:0000256" key="1">
    <source>
        <dbReference type="PROSITE-ProRule" id="PRU00042"/>
    </source>
</evidence>
<sequence length="158" mass="17744">MSGVATVHKMTARYAPYGQRPRRPEGVVTDVADGCEDFEGNTFNRLITITSRMSARRDAPASGLIPESVKAAGQGQTRQKAISRAPRVDKRQTPYLSSCWNCHHCESGFVRVYELRRHWRTASVHVRASLTCDECENDGMFSRPDALLAHKRTSHGWL</sequence>
<organism evidence="3 4">
    <name type="scientific">Heterobasidion irregulare (strain TC 32-1)</name>
    <dbReference type="NCBI Taxonomy" id="747525"/>
    <lineage>
        <taxon>Eukaryota</taxon>
        <taxon>Fungi</taxon>
        <taxon>Dikarya</taxon>
        <taxon>Basidiomycota</taxon>
        <taxon>Agaricomycotina</taxon>
        <taxon>Agaricomycetes</taxon>
        <taxon>Russulales</taxon>
        <taxon>Bondarzewiaceae</taxon>
        <taxon>Heterobasidion</taxon>
        <taxon>Heterobasidion annosum species complex</taxon>
    </lineage>
</organism>
<protein>
    <recommendedName>
        <fullName evidence="2">C2H2-type domain-containing protein</fullName>
    </recommendedName>
</protein>
<dbReference type="AlphaFoldDB" id="W4K0U8"/>
<evidence type="ECO:0000313" key="3">
    <source>
        <dbReference type="EMBL" id="ETW79453.1"/>
    </source>
</evidence>
<keyword evidence="4" id="KW-1185">Reference proteome</keyword>
<keyword evidence="1" id="KW-0479">Metal-binding</keyword>
<dbReference type="InterPro" id="IPR013087">
    <property type="entry name" value="Znf_C2H2_type"/>
</dbReference>
<name>W4K0U8_HETIT</name>
<dbReference type="InParanoid" id="W4K0U8"/>
<dbReference type="PROSITE" id="PS50157">
    <property type="entry name" value="ZINC_FINGER_C2H2_2"/>
    <property type="match status" value="1"/>
</dbReference>
<feature type="domain" description="C2H2-type" evidence="2">
    <location>
        <begin position="100"/>
        <end position="125"/>
    </location>
</feature>
<dbReference type="Proteomes" id="UP000030671">
    <property type="component" value="Unassembled WGS sequence"/>
</dbReference>